<sequence length="208" mass="22919">MHKPRFFSFISFLQLLAVCGAASPQSSNNQDMGLPSSLRYPSFPTTSLNASITKTARRFYITDTQLAIDFWHQAPSIPREDVLMCVIEGFSKIFGTNPAEMIPGLSTFYYQKVSFIHVQDLNPTVGRAHTYQDLANTLRGIGEYMTQYNAFWTSEFQVWAITPTAEVKIGSGGVGGKMMLQATDAVSTELGAQTGTPACNRGNRHCVT</sequence>
<gene>
    <name evidence="2" type="ORF">HO173_005877</name>
</gene>
<feature type="chain" id="PRO_5033990270" evidence="1">
    <location>
        <begin position="22"/>
        <end position="208"/>
    </location>
</feature>
<dbReference type="RefSeq" id="XP_037165598.1">
    <property type="nucleotide sequence ID" value="XM_037307789.1"/>
</dbReference>
<evidence type="ECO:0000313" key="3">
    <source>
        <dbReference type="Proteomes" id="UP000578531"/>
    </source>
</evidence>
<evidence type="ECO:0000256" key="1">
    <source>
        <dbReference type="SAM" id="SignalP"/>
    </source>
</evidence>
<reference evidence="2 3" key="1">
    <citation type="journal article" date="2020" name="Genomics">
        <title>Complete, high-quality genomes from long-read metagenomic sequencing of two wolf lichen thalli reveals enigmatic genome architecture.</title>
        <authorList>
            <person name="McKenzie S.K."/>
            <person name="Walston R.F."/>
            <person name="Allen J.L."/>
        </authorList>
    </citation>
    <scope>NUCLEOTIDE SEQUENCE [LARGE SCALE GENOMIC DNA]</scope>
    <source>
        <strain evidence="2">WasteWater2</strain>
    </source>
</reference>
<dbReference type="OrthoDB" id="5340383at2759"/>
<dbReference type="GeneID" id="59287538"/>
<proteinExistence type="predicted"/>
<keyword evidence="1" id="KW-0732">Signal</keyword>
<comment type="caution">
    <text evidence="2">The sequence shown here is derived from an EMBL/GenBank/DDBJ whole genome shotgun (WGS) entry which is preliminary data.</text>
</comment>
<dbReference type="Proteomes" id="UP000578531">
    <property type="component" value="Unassembled WGS sequence"/>
</dbReference>
<feature type="signal peptide" evidence="1">
    <location>
        <begin position="1"/>
        <end position="21"/>
    </location>
</feature>
<evidence type="ECO:0000313" key="2">
    <source>
        <dbReference type="EMBL" id="KAF6236246.1"/>
    </source>
</evidence>
<dbReference type="EMBL" id="JACCJC010000021">
    <property type="protein sequence ID" value="KAF6236246.1"/>
    <property type="molecule type" value="Genomic_DNA"/>
</dbReference>
<accession>A0A8H6FWS3</accession>
<name>A0A8H6FWS3_9LECA</name>
<dbReference type="AlphaFoldDB" id="A0A8H6FWS3"/>
<organism evidence="2 3">
    <name type="scientific">Letharia columbiana</name>
    <dbReference type="NCBI Taxonomy" id="112416"/>
    <lineage>
        <taxon>Eukaryota</taxon>
        <taxon>Fungi</taxon>
        <taxon>Dikarya</taxon>
        <taxon>Ascomycota</taxon>
        <taxon>Pezizomycotina</taxon>
        <taxon>Lecanoromycetes</taxon>
        <taxon>OSLEUM clade</taxon>
        <taxon>Lecanoromycetidae</taxon>
        <taxon>Lecanorales</taxon>
        <taxon>Lecanorineae</taxon>
        <taxon>Parmeliaceae</taxon>
        <taxon>Letharia</taxon>
    </lineage>
</organism>
<keyword evidence="3" id="KW-1185">Reference proteome</keyword>
<protein>
    <submittedName>
        <fullName evidence="2">Uncharacterized protein</fullName>
    </submittedName>
</protein>